<keyword evidence="5" id="KW-0830">Ubiquinone</keyword>
<evidence type="ECO:0000313" key="6">
    <source>
        <dbReference type="Proteomes" id="UP000323166"/>
    </source>
</evidence>
<dbReference type="Pfam" id="PF00891">
    <property type="entry name" value="Methyltransf_2"/>
    <property type="match status" value="1"/>
</dbReference>
<dbReference type="CDD" id="cd02440">
    <property type="entry name" value="AdoMet_MTases"/>
    <property type="match status" value="1"/>
</dbReference>
<keyword evidence="6" id="KW-1185">Reference proteome</keyword>
<dbReference type="Gene3D" id="1.10.10.10">
    <property type="entry name" value="Winged helix-like DNA-binding domain superfamily/Winged helix DNA-binding domain"/>
    <property type="match status" value="1"/>
</dbReference>
<evidence type="ECO:0000256" key="3">
    <source>
        <dbReference type="ARBA" id="ARBA00022691"/>
    </source>
</evidence>
<proteinExistence type="predicted"/>
<dbReference type="SUPFAM" id="SSF53335">
    <property type="entry name" value="S-adenosyl-L-methionine-dependent methyltransferases"/>
    <property type="match status" value="1"/>
</dbReference>
<dbReference type="RefSeq" id="WP_166512471.1">
    <property type="nucleotide sequence ID" value="NZ_VNHM01000016.1"/>
</dbReference>
<keyword evidence="1 5" id="KW-0489">Methyltransferase</keyword>
<sequence length="312" mass="34630">MPNTGSFQLPQEFLIVGAAVQTGLFEELKNTPCTLEELATKTQTDQRALWVVVEALIALKYLEYEGERVKLSQEADNIFYNPDHEQYTGFSFMHAYNLIKSWIQLPAVIKTGKPAARGDNPEHTKHFIKAMSHVAQKSSGPIVDYCLKGLPEKPKILDVGGGPLTYAKAFAAKGARVTVLDLPDVIEMMRPELDKNLPIDMVEGDFTRGLPPGPYDLVYLGNVCHIYGEQENRKLFLDAARELKTAGHIIINDMIRGTGVMPAVFGVNMLINTVNGGTWTYEQYKTWLADAGCTTAPWEEVGGRQLIKATKQ</sequence>
<dbReference type="AlphaFoldDB" id="A0A5S4ZNS7"/>
<dbReference type="InterPro" id="IPR036390">
    <property type="entry name" value="WH_DNA-bd_sf"/>
</dbReference>
<dbReference type="PANTHER" id="PTHR43712">
    <property type="entry name" value="PUTATIVE (AFU_ORTHOLOGUE AFUA_4G14580)-RELATED"/>
    <property type="match status" value="1"/>
</dbReference>
<keyword evidence="3" id="KW-0949">S-adenosyl-L-methionine</keyword>
<dbReference type="InterPro" id="IPR036388">
    <property type="entry name" value="WH-like_DNA-bd_sf"/>
</dbReference>
<dbReference type="GO" id="GO:0008171">
    <property type="term" value="F:O-methyltransferase activity"/>
    <property type="evidence" value="ECO:0007669"/>
    <property type="project" value="InterPro"/>
</dbReference>
<feature type="domain" description="O-methyltransferase C-terminal" evidence="4">
    <location>
        <begin position="116"/>
        <end position="292"/>
    </location>
</feature>
<evidence type="ECO:0000313" key="5">
    <source>
        <dbReference type="EMBL" id="TYO93948.1"/>
    </source>
</evidence>
<organism evidence="5 6">
    <name type="scientific">Desulfallas thermosapovorans DSM 6562</name>
    <dbReference type="NCBI Taxonomy" id="1121431"/>
    <lineage>
        <taxon>Bacteria</taxon>
        <taxon>Bacillati</taxon>
        <taxon>Bacillota</taxon>
        <taxon>Clostridia</taxon>
        <taxon>Eubacteriales</taxon>
        <taxon>Desulfallaceae</taxon>
        <taxon>Desulfallas</taxon>
    </lineage>
</organism>
<evidence type="ECO:0000256" key="2">
    <source>
        <dbReference type="ARBA" id="ARBA00022679"/>
    </source>
</evidence>
<keyword evidence="2" id="KW-0808">Transferase</keyword>
<evidence type="ECO:0000259" key="4">
    <source>
        <dbReference type="Pfam" id="PF00891"/>
    </source>
</evidence>
<accession>A0A5S4ZNS7</accession>
<dbReference type="PANTHER" id="PTHR43712:SF2">
    <property type="entry name" value="O-METHYLTRANSFERASE CICE"/>
    <property type="match status" value="1"/>
</dbReference>
<dbReference type="SUPFAM" id="SSF46785">
    <property type="entry name" value="Winged helix' DNA-binding domain"/>
    <property type="match status" value="1"/>
</dbReference>
<evidence type="ECO:0000256" key="1">
    <source>
        <dbReference type="ARBA" id="ARBA00022603"/>
    </source>
</evidence>
<protein>
    <submittedName>
        <fullName evidence="5">Ubiquinone/menaquinone biosynthesis C-methylase UbiE</fullName>
    </submittedName>
</protein>
<dbReference type="GO" id="GO:0032259">
    <property type="term" value="P:methylation"/>
    <property type="evidence" value="ECO:0007669"/>
    <property type="project" value="UniProtKB-KW"/>
</dbReference>
<gene>
    <name evidence="5" type="ORF">LX24_02513</name>
</gene>
<comment type="caution">
    <text evidence="5">The sequence shown here is derived from an EMBL/GenBank/DDBJ whole genome shotgun (WGS) entry which is preliminary data.</text>
</comment>
<dbReference type="EMBL" id="VNHM01000016">
    <property type="protein sequence ID" value="TYO93948.1"/>
    <property type="molecule type" value="Genomic_DNA"/>
</dbReference>
<name>A0A5S4ZNS7_9FIRM</name>
<dbReference type="Gene3D" id="3.40.50.150">
    <property type="entry name" value="Vaccinia Virus protein VP39"/>
    <property type="match status" value="1"/>
</dbReference>
<reference evidence="5 6" key="1">
    <citation type="submission" date="2019-07" db="EMBL/GenBank/DDBJ databases">
        <title>Genomic Encyclopedia of Type Strains, Phase I: the one thousand microbial genomes (KMG-I) project.</title>
        <authorList>
            <person name="Kyrpides N."/>
        </authorList>
    </citation>
    <scope>NUCLEOTIDE SEQUENCE [LARGE SCALE GENOMIC DNA]</scope>
    <source>
        <strain evidence="5 6">DSM 6562</strain>
    </source>
</reference>
<dbReference type="InterPro" id="IPR001077">
    <property type="entry name" value="COMT_C"/>
</dbReference>
<dbReference type="InterPro" id="IPR029063">
    <property type="entry name" value="SAM-dependent_MTases_sf"/>
</dbReference>
<dbReference type="Proteomes" id="UP000323166">
    <property type="component" value="Unassembled WGS sequence"/>
</dbReference>